<reference evidence="1 2" key="1">
    <citation type="submission" date="2018-06" db="EMBL/GenBank/DDBJ databases">
        <title>The draft genome sequences of strains SCU63 and S1.</title>
        <authorList>
            <person name="Gan L."/>
        </authorList>
    </citation>
    <scope>NUCLEOTIDE SEQUENCE [LARGE SCALE GENOMIC DNA]</scope>
    <source>
        <strain evidence="1 2">SCU63</strain>
    </source>
</reference>
<name>A0A365KU93_9BACL</name>
<accession>A0A365KU93</accession>
<dbReference type="InterPro" id="IPR015942">
    <property type="entry name" value="Asp/Glu/hydantoin_racemase"/>
</dbReference>
<dbReference type="GO" id="GO:0047661">
    <property type="term" value="F:amino-acid racemase activity"/>
    <property type="evidence" value="ECO:0007669"/>
    <property type="project" value="InterPro"/>
</dbReference>
<dbReference type="InterPro" id="IPR001920">
    <property type="entry name" value="Asp/Glu_race"/>
</dbReference>
<keyword evidence="2" id="KW-1185">Reference proteome</keyword>
<dbReference type="Proteomes" id="UP000251002">
    <property type="component" value="Unassembled WGS sequence"/>
</dbReference>
<comment type="caution">
    <text evidence="1">The sequence shown here is derived from an EMBL/GenBank/DDBJ whole genome shotgun (WGS) entry which is preliminary data.</text>
</comment>
<evidence type="ECO:0000313" key="2">
    <source>
        <dbReference type="Proteomes" id="UP000251002"/>
    </source>
</evidence>
<gene>
    <name evidence="1" type="ORF">DP120_12020</name>
</gene>
<dbReference type="AlphaFoldDB" id="A0A365KU93"/>
<dbReference type="Pfam" id="PF01177">
    <property type="entry name" value="Asp_Glu_race"/>
    <property type="match status" value="1"/>
</dbReference>
<protein>
    <submittedName>
        <fullName evidence="1">Aspartate/glutamate racemase family protein</fullName>
    </submittedName>
</protein>
<proteinExistence type="predicted"/>
<dbReference type="NCBIfam" id="NF005679">
    <property type="entry name" value="PRK07475.1"/>
    <property type="match status" value="1"/>
</dbReference>
<organism evidence="1 2">
    <name type="scientific">Planococcus halotolerans</name>
    <dbReference type="NCBI Taxonomy" id="2233542"/>
    <lineage>
        <taxon>Bacteria</taxon>
        <taxon>Bacillati</taxon>
        <taxon>Bacillota</taxon>
        <taxon>Bacilli</taxon>
        <taxon>Bacillales</taxon>
        <taxon>Caryophanaceae</taxon>
        <taxon>Planococcus</taxon>
    </lineage>
</organism>
<dbReference type="RefSeq" id="WP_112223915.1">
    <property type="nucleotide sequence ID" value="NZ_CP196859.1"/>
</dbReference>
<dbReference type="EMBL" id="QLZR01000004">
    <property type="protein sequence ID" value="RAZ76750.1"/>
    <property type="molecule type" value="Genomic_DNA"/>
</dbReference>
<sequence length="242" mass="26750">MIYKAHDGQANYGESIGILLLDTFVPFIPGDVGNASTFPFPVRYQKIDGLTYRKLQEQKEKALPQLIEAGRQLERAGVKAVTADCGFMIPYQAEIAMALRIPVFTSSLLQVTFIEKIISRQNKVGIITAESDQLDDSLLIAAGASAERVEIIGMENKLHFSQAILDEAGTLNSEQVEKETVEAARELVLREPTVSTILLECSSLAPYAKAVQNAVQLPVFDYITMIEFVHRSLVKLDIQGFM</sequence>
<dbReference type="Gene3D" id="3.40.50.1860">
    <property type="match status" value="2"/>
</dbReference>
<evidence type="ECO:0000313" key="1">
    <source>
        <dbReference type="EMBL" id="RAZ76750.1"/>
    </source>
</evidence>